<evidence type="ECO:0000256" key="6">
    <source>
        <dbReference type="ARBA" id="ARBA00022737"/>
    </source>
</evidence>
<evidence type="ECO:0000313" key="22">
    <source>
        <dbReference type="Proteomes" id="UP000234275"/>
    </source>
</evidence>
<dbReference type="PROSITE" id="PS51060">
    <property type="entry name" value="PARP_ALPHA_HD"/>
    <property type="match status" value="1"/>
</dbReference>
<dbReference type="Proteomes" id="UP000234275">
    <property type="component" value="Unassembled WGS sequence"/>
</dbReference>
<evidence type="ECO:0000256" key="9">
    <source>
        <dbReference type="ARBA" id="ARBA00022833"/>
    </source>
</evidence>
<evidence type="ECO:0000256" key="2">
    <source>
        <dbReference type="ARBA" id="ARBA00022676"/>
    </source>
</evidence>
<comment type="caution">
    <text evidence="21">The sequence shown here is derived from an EMBL/GenBank/DDBJ whole genome shotgun (WGS) entry which is preliminary data.</text>
</comment>
<evidence type="ECO:0000256" key="14">
    <source>
        <dbReference type="ARBA" id="ARBA00033987"/>
    </source>
</evidence>
<sequence>MPSASFKHFVISVAGAFPGYKQGNQILSSQQLKFYHQWANFRTKADLKAIIESRGATWSPGVTSGCTHLITTQREINNHNTKYVQATKVYNCNIVSVNWLVDSHEANKPLPEKAYLFGTKSDDEDSGDEKKKRTLEEALDLTDDRANKKPKDAQKANSKAINVPVDEGCSLKAVRSVHIDDSGLIWDATLNQTVSGKNSNKFYRIQILVDKSGSDFKTWTRWGRVGEHGQSALLGDGSLETSEAEFKKKFKDKSGLTWENRLDAPKKGKYTFIERNYEEDSDSDDEEDEKKAVTKEKRPEPESSLSVPVQDLISFIFNPAHFQSVMASMSYDAQKLPLGKLSKRTLRMGFQYLKDLSELISNPRSANRKYGTSFVTATEDLSNQYFTVIPHVFGRHRPPVLNTDAQIKKEIELLEALTDMEVANDIMKESRDEDTIHQLDRQFQSLGLQEMTALDHKSTEFSELSSYLLQSRGSTHHYRYNIVNIFRIERNGEEDRFQNSPYSTRNPSNRRLLWHGSRSTNYGGILSQGLRIAPPEAPVSGYMFGKGVYFADMSTKSAGYCCSSSSANMGLLLLCDVELGDPMHELDHSSYNAGEEAKQVGKIATLGRGSSVPADWKDAGCVHPDLKGVQMPNVTEGSKSVTANCLYYNEYIVYDVSQIRQRYLFQVHMG</sequence>
<dbReference type="CDD" id="cd00027">
    <property type="entry name" value="BRCT"/>
    <property type="match status" value="1"/>
</dbReference>
<evidence type="ECO:0000256" key="12">
    <source>
        <dbReference type="ARBA" id="ARBA00023242"/>
    </source>
</evidence>
<dbReference type="Pfam" id="PF00533">
    <property type="entry name" value="BRCT"/>
    <property type="match status" value="1"/>
</dbReference>
<feature type="domain" description="PARP alpha-helical" evidence="19">
    <location>
        <begin position="302"/>
        <end position="428"/>
    </location>
</feature>
<evidence type="ECO:0000256" key="13">
    <source>
        <dbReference type="ARBA" id="ARBA00024347"/>
    </source>
</evidence>
<name>A0A2I2GML0_9EURO</name>
<dbReference type="Gene3D" id="1.20.142.10">
    <property type="entry name" value="Poly(ADP-ribose) polymerase, regulatory domain"/>
    <property type="match status" value="1"/>
</dbReference>
<evidence type="ECO:0000313" key="21">
    <source>
        <dbReference type="EMBL" id="PLB54116.1"/>
    </source>
</evidence>
<evidence type="ECO:0000259" key="18">
    <source>
        <dbReference type="PROSITE" id="PS51059"/>
    </source>
</evidence>
<dbReference type="GO" id="GO:0003677">
    <property type="term" value="F:DNA binding"/>
    <property type="evidence" value="ECO:0007669"/>
    <property type="project" value="UniProtKB-KW"/>
</dbReference>
<dbReference type="SMART" id="SM00773">
    <property type="entry name" value="WGR"/>
    <property type="match status" value="1"/>
</dbReference>
<dbReference type="GO" id="GO:0070212">
    <property type="term" value="P:protein poly-ADP-ribosylation"/>
    <property type="evidence" value="ECO:0007669"/>
    <property type="project" value="TreeGrafter"/>
</dbReference>
<keyword evidence="10 15" id="KW-0520">NAD</keyword>
<evidence type="ECO:0000256" key="4">
    <source>
        <dbReference type="ARBA" id="ARBA00022695"/>
    </source>
</evidence>
<feature type="domain" description="BRCT" evidence="17">
    <location>
        <begin position="22"/>
        <end position="117"/>
    </location>
</feature>
<dbReference type="PROSITE" id="PS51059">
    <property type="entry name" value="PARP_CATALYTIC"/>
    <property type="match status" value="1"/>
</dbReference>
<evidence type="ECO:0000256" key="3">
    <source>
        <dbReference type="ARBA" id="ARBA00022679"/>
    </source>
</evidence>
<evidence type="ECO:0000256" key="15">
    <source>
        <dbReference type="RuleBase" id="RU362114"/>
    </source>
</evidence>
<dbReference type="GO" id="GO:1990404">
    <property type="term" value="F:NAD+-protein mono-ADP-ribosyltransferase activity"/>
    <property type="evidence" value="ECO:0007669"/>
    <property type="project" value="TreeGrafter"/>
</dbReference>
<organism evidence="21 22">
    <name type="scientific">Aspergillus steynii IBT 23096</name>
    <dbReference type="NCBI Taxonomy" id="1392250"/>
    <lineage>
        <taxon>Eukaryota</taxon>
        <taxon>Fungi</taxon>
        <taxon>Dikarya</taxon>
        <taxon>Ascomycota</taxon>
        <taxon>Pezizomycotina</taxon>
        <taxon>Eurotiomycetes</taxon>
        <taxon>Eurotiomycetidae</taxon>
        <taxon>Eurotiales</taxon>
        <taxon>Aspergillaceae</taxon>
        <taxon>Aspergillus</taxon>
        <taxon>Aspergillus subgen. Circumdati</taxon>
    </lineage>
</organism>
<dbReference type="Gene3D" id="3.40.50.10190">
    <property type="entry name" value="BRCT domain"/>
    <property type="match status" value="1"/>
</dbReference>
<evidence type="ECO:0000259" key="20">
    <source>
        <dbReference type="PROSITE" id="PS51977"/>
    </source>
</evidence>
<dbReference type="PANTHER" id="PTHR10459">
    <property type="entry name" value="DNA LIGASE"/>
    <property type="match status" value="1"/>
</dbReference>
<feature type="domain" description="WGR" evidence="20">
    <location>
        <begin position="174"/>
        <end position="270"/>
    </location>
</feature>
<evidence type="ECO:0000256" key="7">
    <source>
        <dbReference type="ARBA" id="ARBA00022765"/>
    </source>
</evidence>
<dbReference type="GO" id="GO:0005730">
    <property type="term" value="C:nucleolus"/>
    <property type="evidence" value="ECO:0007669"/>
    <property type="project" value="TreeGrafter"/>
</dbReference>
<dbReference type="InterPro" id="IPR036420">
    <property type="entry name" value="BRCT_dom_sf"/>
</dbReference>
<dbReference type="InterPro" id="IPR001357">
    <property type="entry name" value="BRCT_dom"/>
</dbReference>
<dbReference type="PROSITE" id="PS50172">
    <property type="entry name" value="BRCT"/>
    <property type="match status" value="1"/>
</dbReference>
<dbReference type="Pfam" id="PF00644">
    <property type="entry name" value="PARP"/>
    <property type="match status" value="1"/>
</dbReference>
<evidence type="ECO:0000256" key="5">
    <source>
        <dbReference type="ARBA" id="ARBA00022723"/>
    </source>
</evidence>
<dbReference type="InterPro" id="IPR036616">
    <property type="entry name" value="Poly(ADP-ribose)pol_reg_dom_sf"/>
</dbReference>
<keyword evidence="7" id="KW-0013">ADP-ribosylation</keyword>
<dbReference type="CDD" id="cd07997">
    <property type="entry name" value="WGR_PARP"/>
    <property type="match status" value="1"/>
</dbReference>
<dbReference type="SUPFAM" id="SSF56399">
    <property type="entry name" value="ADP-ribosylation"/>
    <property type="match status" value="1"/>
</dbReference>
<dbReference type="RefSeq" id="XP_024709418.1">
    <property type="nucleotide sequence ID" value="XM_024852651.1"/>
</dbReference>
<dbReference type="AlphaFoldDB" id="A0A2I2GML0"/>
<feature type="region of interest" description="Disordered" evidence="16">
    <location>
        <begin position="273"/>
        <end position="305"/>
    </location>
</feature>
<keyword evidence="2 15" id="KW-0328">Glycosyltransferase</keyword>
<dbReference type="EMBL" id="MSFO01000001">
    <property type="protein sequence ID" value="PLB54116.1"/>
    <property type="molecule type" value="Genomic_DNA"/>
</dbReference>
<comment type="catalytic activity">
    <reaction evidence="14">
        <text>NAD(+) + (ADP-D-ribosyl)n-acceptor = nicotinamide + (ADP-D-ribosyl)n+1-acceptor + H(+).</text>
        <dbReference type="EC" id="2.4.2.30"/>
    </reaction>
</comment>
<reference evidence="21 22" key="1">
    <citation type="submission" date="2016-12" db="EMBL/GenBank/DDBJ databases">
        <title>The genomes of Aspergillus section Nigri reveals drivers in fungal speciation.</title>
        <authorList>
            <consortium name="DOE Joint Genome Institute"/>
            <person name="Vesth T.C."/>
            <person name="Nybo J."/>
            <person name="Theobald S."/>
            <person name="Brandl J."/>
            <person name="Frisvad J.C."/>
            <person name="Nielsen K.F."/>
            <person name="Lyhne E.K."/>
            <person name="Kogle M.E."/>
            <person name="Kuo A."/>
            <person name="Riley R."/>
            <person name="Clum A."/>
            <person name="Nolan M."/>
            <person name="Lipzen A."/>
            <person name="Salamov A."/>
            <person name="Henrissat B."/>
            <person name="Wiebenga A."/>
            <person name="De Vries R.P."/>
            <person name="Grigoriev I.V."/>
            <person name="Mortensen U.H."/>
            <person name="Andersen M.R."/>
            <person name="Baker S.E."/>
        </authorList>
    </citation>
    <scope>NUCLEOTIDE SEQUENCE [LARGE SCALE GENOMIC DNA]</scope>
    <source>
        <strain evidence="21 22">IBT 23096</strain>
    </source>
</reference>
<evidence type="ECO:0000256" key="8">
    <source>
        <dbReference type="ARBA" id="ARBA00022771"/>
    </source>
</evidence>
<keyword evidence="8" id="KW-0863">Zinc-finger</keyword>
<dbReference type="GeneID" id="36560349"/>
<dbReference type="InterPro" id="IPR012317">
    <property type="entry name" value="Poly(ADP-ribose)pol_cat_dom"/>
</dbReference>
<dbReference type="VEuPathDB" id="FungiDB:P170DRAFT_469581"/>
<dbReference type="InterPro" id="IPR050800">
    <property type="entry name" value="ARTD/PARP"/>
</dbReference>
<feature type="domain" description="PARP catalytic" evidence="18">
    <location>
        <begin position="437"/>
        <end position="670"/>
    </location>
</feature>
<gene>
    <name evidence="21" type="ORF">P170DRAFT_469581</name>
</gene>
<keyword evidence="12" id="KW-0539">Nucleus</keyword>
<dbReference type="GO" id="GO:0008270">
    <property type="term" value="F:zinc ion binding"/>
    <property type="evidence" value="ECO:0007669"/>
    <property type="project" value="UniProtKB-KW"/>
</dbReference>
<dbReference type="CDD" id="cd01437">
    <property type="entry name" value="parp_like"/>
    <property type="match status" value="1"/>
</dbReference>
<comment type="similarity">
    <text evidence="13">Belongs to the ARTD/PARP family.</text>
</comment>
<dbReference type="GO" id="GO:0003950">
    <property type="term" value="F:NAD+ poly-ADP-ribosyltransferase activity"/>
    <property type="evidence" value="ECO:0007669"/>
    <property type="project" value="UniProtKB-UniRule"/>
</dbReference>
<dbReference type="EC" id="2.4.2.-" evidence="15"/>
<evidence type="ECO:0000256" key="16">
    <source>
        <dbReference type="SAM" id="MobiDB-lite"/>
    </source>
</evidence>
<keyword evidence="11" id="KW-0238">DNA-binding</keyword>
<keyword evidence="9" id="KW-0862">Zinc</keyword>
<accession>A0A2I2GML0</accession>
<dbReference type="Pfam" id="PF02877">
    <property type="entry name" value="PARP_reg"/>
    <property type="match status" value="1"/>
</dbReference>
<dbReference type="SUPFAM" id="SSF142921">
    <property type="entry name" value="WGR domain-like"/>
    <property type="match status" value="1"/>
</dbReference>
<dbReference type="Gene3D" id="2.20.140.10">
    <property type="entry name" value="WGR domain"/>
    <property type="match status" value="1"/>
</dbReference>
<dbReference type="GO" id="GO:0006302">
    <property type="term" value="P:double-strand break repair"/>
    <property type="evidence" value="ECO:0007669"/>
    <property type="project" value="TreeGrafter"/>
</dbReference>
<keyword evidence="5" id="KW-0479">Metal-binding</keyword>
<dbReference type="FunFam" id="3.90.228.10:FF:000002">
    <property type="entry name" value="Poly [ADP-ribose] polymerase"/>
    <property type="match status" value="1"/>
</dbReference>
<protein>
    <recommendedName>
        <fullName evidence="15">Poly [ADP-ribose] polymerase</fullName>
        <shortName evidence="15">PARP</shortName>
        <ecNumber evidence="15">2.4.2.-</ecNumber>
    </recommendedName>
</protein>
<feature type="compositionally biased region" description="Basic and acidic residues" evidence="16">
    <location>
        <begin position="289"/>
        <end position="301"/>
    </location>
</feature>
<feature type="compositionally biased region" description="Acidic residues" evidence="16">
    <location>
        <begin position="277"/>
        <end position="288"/>
    </location>
</feature>
<keyword evidence="3 15" id="KW-0808">Transferase</keyword>
<evidence type="ECO:0000259" key="19">
    <source>
        <dbReference type="PROSITE" id="PS51060"/>
    </source>
</evidence>
<evidence type="ECO:0000256" key="10">
    <source>
        <dbReference type="ARBA" id="ARBA00023027"/>
    </source>
</evidence>
<dbReference type="InterPro" id="IPR008893">
    <property type="entry name" value="WGR_domain"/>
</dbReference>
<dbReference type="InterPro" id="IPR036930">
    <property type="entry name" value="WGR_dom_sf"/>
</dbReference>
<dbReference type="InterPro" id="IPR004102">
    <property type="entry name" value="Poly(ADP-ribose)pol_reg_dom"/>
</dbReference>
<dbReference type="SUPFAM" id="SSF47587">
    <property type="entry name" value="Domain of poly(ADP-ribose) polymerase"/>
    <property type="match status" value="1"/>
</dbReference>
<dbReference type="FunFam" id="1.20.142.10:FF:000002">
    <property type="entry name" value="Poly [ADP-ribose] polymerase"/>
    <property type="match status" value="1"/>
</dbReference>
<keyword evidence="4" id="KW-0548">Nucleotidyltransferase</keyword>
<dbReference type="GO" id="GO:0016779">
    <property type="term" value="F:nucleotidyltransferase activity"/>
    <property type="evidence" value="ECO:0007669"/>
    <property type="project" value="UniProtKB-KW"/>
</dbReference>
<evidence type="ECO:0000259" key="17">
    <source>
        <dbReference type="PROSITE" id="PS50172"/>
    </source>
</evidence>
<comment type="subcellular location">
    <subcellularLocation>
        <location evidence="1">Nucleus</location>
    </subcellularLocation>
</comment>
<dbReference type="Gene3D" id="3.90.228.10">
    <property type="match status" value="1"/>
</dbReference>
<dbReference type="FunFam" id="2.20.140.10:FF:000001">
    <property type="entry name" value="Poly [ADP-ribose] polymerase"/>
    <property type="match status" value="1"/>
</dbReference>
<dbReference type="SUPFAM" id="SSF52113">
    <property type="entry name" value="BRCT domain"/>
    <property type="match status" value="1"/>
</dbReference>
<keyword evidence="6" id="KW-0677">Repeat</keyword>
<proteinExistence type="inferred from homology"/>
<evidence type="ECO:0000256" key="11">
    <source>
        <dbReference type="ARBA" id="ARBA00023125"/>
    </source>
</evidence>
<evidence type="ECO:0000256" key="1">
    <source>
        <dbReference type="ARBA" id="ARBA00004123"/>
    </source>
</evidence>
<keyword evidence="22" id="KW-1185">Reference proteome</keyword>
<dbReference type="PANTHER" id="PTHR10459:SF60">
    <property type="entry name" value="POLY [ADP-RIBOSE] POLYMERASE 2"/>
    <property type="match status" value="1"/>
</dbReference>
<dbReference type="STRING" id="1392250.A0A2I2GML0"/>
<dbReference type="PROSITE" id="PS51977">
    <property type="entry name" value="WGR"/>
    <property type="match status" value="1"/>
</dbReference>
<dbReference type="OrthoDB" id="2017365at2759"/>
<dbReference type="Pfam" id="PF05406">
    <property type="entry name" value="WGR"/>
    <property type="match status" value="1"/>
</dbReference>